<evidence type="ECO:0000313" key="6">
    <source>
        <dbReference type="EMBL" id="COX45948.1"/>
    </source>
</evidence>
<protein>
    <submittedName>
        <fullName evidence="2">Uncharacterized protein</fullName>
    </submittedName>
</protein>
<dbReference type="AlphaFoldDB" id="A0A654TQA1"/>
<evidence type="ECO:0000313" key="10">
    <source>
        <dbReference type="Proteomes" id="UP000044938"/>
    </source>
</evidence>
<evidence type="ECO:0000313" key="7">
    <source>
        <dbReference type="EMBL" id="CPB27004.1"/>
    </source>
</evidence>
<dbReference type="EMBL" id="CSBK01003817">
    <property type="protein sequence ID" value="CPB27004.1"/>
    <property type="molecule type" value="Genomic_DNA"/>
</dbReference>
<feature type="region of interest" description="Disordered" evidence="1">
    <location>
        <begin position="1"/>
        <end position="24"/>
    </location>
</feature>
<dbReference type="EMBL" id="CNFT01000125">
    <property type="protein sequence ID" value="CKR15780.1"/>
    <property type="molecule type" value="Genomic_DNA"/>
</dbReference>
<dbReference type="Proteomes" id="UP000046947">
    <property type="component" value="Unassembled WGS sequence"/>
</dbReference>
<gene>
    <name evidence="3" type="ORF">ERS007657_00662</name>
    <name evidence="5" type="ORF">ERS007661_03626</name>
    <name evidence="2" type="ORF">ERS007688_02381</name>
    <name evidence="6" type="ORF">ERS007720_04542</name>
    <name evidence="7" type="ORF">ERS007739_05159</name>
    <name evidence="4" type="ORF">ERS027659_00819</name>
</gene>
<evidence type="ECO:0000313" key="12">
    <source>
        <dbReference type="Proteomes" id="UP000046947"/>
    </source>
</evidence>
<dbReference type="EMBL" id="CFOH01000392">
    <property type="protein sequence ID" value="CFE54740.1"/>
    <property type="molecule type" value="Genomic_DNA"/>
</dbReference>
<dbReference type="Proteomes" id="UP000050164">
    <property type="component" value="Unassembled WGS sequence"/>
</dbReference>
<dbReference type="EMBL" id="CGCX01000153">
    <property type="protein sequence ID" value="CFR68477.1"/>
    <property type="molecule type" value="Genomic_DNA"/>
</dbReference>
<evidence type="ECO:0000256" key="1">
    <source>
        <dbReference type="SAM" id="MobiDB-lite"/>
    </source>
</evidence>
<dbReference type="Proteomes" id="UP000039021">
    <property type="component" value="Unassembled WGS sequence"/>
</dbReference>
<evidence type="ECO:0000313" key="9">
    <source>
        <dbReference type="Proteomes" id="UP000039217"/>
    </source>
</evidence>
<dbReference type="Proteomes" id="UP000039217">
    <property type="component" value="Unassembled WGS sequence"/>
</dbReference>
<feature type="compositionally biased region" description="Polar residues" evidence="1">
    <location>
        <begin position="14"/>
        <end position="24"/>
    </location>
</feature>
<proteinExistence type="predicted"/>
<evidence type="ECO:0000313" key="8">
    <source>
        <dbReference type="Proteomes" id="UP000039021"/>
    </source>
</evidence>
<dbReference type="EMBL" id="CQQC01001697">
    <property type="protein sequence ID" value="CNW17229.1"/>
    <property type="molecule type" value="Genomic_DNA"/>
</dbReference>
<evidence type="ECO:0000313" key="2">
    <source>
        <dbReference type="EMBL" id="CFE54740.1"/>
    </source>
</evidence>
<dbReference type="Proteomes" id="UP000044938">
    <property type="component" value="Unassembled WGS sequence"/>
</dbReference>
<name>A0A654TQA1_MYCTX</name>
<reference evidence="8 9" key="1">
    <citation type="submission" date="2015-03" db="EMBL/GenBank/DDBJ databases">
        <authorList>
            <consortium name="Pathogen Informatics"/>
        </authorList>
    </citation>
    <scope>NUCLEOTIDE SEQUENCE [LARGE SCALE GENOMIC DNA]</scope>
    <source>
        <strain evidence="4 13">Bir 185</strain>
        <strain evidence="3 11">C09601061</strain>
        <strain evidence="5 9">D00501624</strain>
        <strain evidence="2 12">H09601792</strain>
        <strain evidence="6 10">M09401471</strain>
        <strain evidence="8">N09902308</strain>
    </source>
</reference>
<organism evidence="2 12">
    <name type="scientific">Mycobacterium tuberculosis</name>
    <dbReference type="NCBI Taxonomy" id="1773"/>
    <lineage>
        <taxon>Bacteria</taxon>
        <taxon>Bacillati</taxon>
        <taxon>Actinomycetota</taxon>
        <taxon>Actinomycetes</taxon>
        <taxon>Mycobacteriales</taxon>
        <taxon>Mycobacteriaceae</taxon>
        <taxon>Mycobacterium</taxon>
        <taxon>Mycobacterium tuberculosis complex</taxon>
    </lineage>
</organism>
<evidence type="ECO:0000313" key="11">
    <source>
        <dbReference type="Proteomes" id="UP000046680"/>
    </source>
</evidence>
<dbReference type="Proteomes" id="UP000046680">
    <property type="component" value="Unassembled WGS sequence"/>
</dbReference>
<evidence type="ECO:0000313" key="3">
    <source>
        <dbReference type="EMBL" id="CFR68477.1"/>
    </source>
</evidence>
<accession>A0A654TQA1</accession>
<sequence>MANVSAACPDDRNSAATPPSSAAMRCSTTSVVGLPIRV</sequence>
<evidence type="ECO:0000313" key="13">
    <source>
        <dbReference type="Proteomes" id="UP000050164"/>
    </source>
</evidence>
<evidence type="ECO:0000313" key="5">
    <source>
        <dbReference type="EMBL" id="CNW17229.1"/>
    </source>
</evidence>
<evidence type="ECO:0000313" key="4">
    <source>
        <dbReference type="EMBL" id="CKR15780.1"/>
    </source>
</evidence>
<reference evidence="7" key="2">
    <citation type="submission" date="2015-03" db="EMBL/GenBank/DDBJ databases">
        <authorList>
            <consortium name="Pathogen Informatics"/>
            <person name="Murphy D."/>
        </authorList>
    </citation>
    <scope>NUCLEOTIDE SEQUENCE</scope>
    <source>
        <strain evidence="7">N09902308</strain>
    </source>
</reference>
<dbReference type="EMBL" id="CSAJ01001001">
    <property type="protein sequence ID" value="COX45948.1"/>
    <property type="molecule type" value="Genomic_DNA"/>
</dbReference>